<accession>A0A2M7FSR9</accession>
<comment type="caution">
    <text evidence="1">The sequence shown here is derived from an EMBL/GenBank/DDBJ whole genome shotgun (WGS) entry which is preliminary data.</text>
</comment>
<dbReference type="Proteomes" id="UP000230556">
    <property type="component" value="Unassembled WGS sequence"/>
</dbReference>
<evidence type="ECO:0000313" key="1">
    <source>
        <dbReference type="EMBL" id="PIW08731.1"/>
    </source>
</evidence>
<dbReference type="EMBL" id="PFFO01000004">
    <property type="protein sequence ID" value="PIW08731.1"/>
    <property type="molecule type" value="Genomic_DNA"/>
</dbReference>
<dbReference type="AlphaFoldDB" id="A0A2M7FSR9"/>
<sequence length="104" mass="10855">IVDTTCDAGDCTTTQAKGWVDPTHSGFGYNLAGDDISPDFVGTPLTLFRPFPDASSTGVPATIMTTNAAGKNRTATITYRATPAGDQASGNYTTNIIYIATPVY</sequence>
<feature type="non-terminal residue" evidence="1">
    <location>
        <position position="1"/>
    </location>
</feature>
<proteinExistence type="predicted"/>
<evidence type="ECO:0000313" key="2">
    <source>
        <dbReference type="Proteomes" id="UP000230556"/>
    </source>
</evidence>
<name>A0A2M7FSR9_9BACT</name>
<organism evidence="1 2">
    <name type="scientific">Candidatus Collierbacteria bacterium CG17_big_fil_post_rev_8_21_14_2_50_45_7</name>
    <dbReference type="NCBI Taxonomy" id="1974536"/>
    <lineage>
        <taxon>Bacteria</taxon>
        <taxon>Candidatus Collieribacteriota</taxon>
    </lineage>
</organism>
<gene>
    <name evidence="1" type="ORF">COW38_00105</name>
</gene>
<protein>
    <submittedName>
        <fullName evidence="1">Uncharacterized protein</fullName>
    </submittedName>
</protein>
<reference evidence="2" key="1">
    <citation type="submission" date="2017-09" db="EMBL/GenBank/DDBJ databases">
        <title>Depth-based differentiation of microbial function through sediment-hosted aquifers and enrichment of novel symbionts in the deep terrestrial subsurface.</title>
        <authorList>
            <person name="Probst A.J."/>
            <person name="Ladd B."/>
            <person name="Jarett J.K."/>
            <person name="Geller-Mcgrath D.E."/>
            <person name="Sieber C.M.K."/>
            <person name="Emerson J.B."/>
            <person name="Anantharaman K."/>
            <person name="Thomas B.C."/>
            <person name="Malmstrom R."/>
            <person name="Stieglmeier M."/>
            <person name="Klingl A."/>
            <person name="Woyke T."/>
            <person name="Ryan C.M."/>
            <person name="Banfield J.F."/>
        </authorList>
    </citation>
    <scope>NUCLEOTIDE SEQUENCE [LARGE SCALE GENOMIC DNA]</scope>
</reference>